<dbReference type="Pfam" id="PF13192">
    <property type="entry name" value="Thioredoxin_3"/>
    <property type="match status" value="1"/>
</dbReference>
<evidence type="ECO:0000256" key="2">
    <source>
        <dbReference type="ARBA" id="ARBA00022982"/>
    </source>
</evidence>
<keyword evidence="2" id="KW-0813">Transport</keyword>
<evidence type="ECO:0000256" key="1">
    <source>
        <dbReference type="ARBA" id="ARBA00007787"/>
    </source>
</evidence>
<dbReference type="Gene3D" id="3.40.30.10">
    <property type="entry name" value="Glutaredoxin"/>
    <property type="match status" value="1"/>
</dbReference>
<reference evidence="4 5" key="1">
    <citation type="submission" date="2022-04" db="EMBL/GenBank/DDBJ databases">
        <title>Complete genome of Methanothermobacter tenebrarum strain RMAS.</title>
        <authorList>
            <person name="Nakamura K."/>
            <person name="Oshima K."/>
            <person name="Hattori M."/>
            <person name="Kamagata Y."/>
            <person name="Takamizawa K."/>
        </authorList>
    </citation>
    <scope>NUCLEOTIDE SEQUENCE [LARGE SCALE GENOMIC DNA]</scope>
    <source>
        <strain evidence="4 5">RMAS</strain>
    </source>
</reference>
<evidence type="ECO:0000259" key="3">
    <source>
        <dbReference type="Pfam" id="PF13192"/>
    </source>
</evidence>
<dbReference type="Proteomes" id="UP000831817">
    <property type="component" value="Chromosome"/>
</dbReference>
<feature type="domain" description="Thioredoxin-like fold" evidence="3">
    <location>
        <begin position="3"/>
        <end position="80"/>
    </location>
</feature>
<comment type="similarity">
    <text evidence="1">Belongs to the glutaredoxin family.</text>
</comment>
<dbReference type="RefSeq" id="WP_248564597.1">
    <property type="nucleotide sequence ID" value="NZ_AP025698.1"/>
</dbReference>
<dbReference type="InterPro" id="IPR012336">
    <property type="entry name" value="Thioredoxin-like_fold"/>
</dbReference>
<evidence type="ECO:0000313" key="4">
    <source>
        <dbReference type="EMBL" id="BDH78720.1"/>
    </source>
</evidence>
<accession>A0ABM7YAB1</accession>
<evidence type="ECO:0000313" key="5">
    <source>
        <dbReference type="Proteomes" id="UP000831817"/>
    </source>
</evidence>
<dbReference type="EMBL" id="AP025698">
    <property type="protein sequence ID" value="BDH78720.1"/>
    <property type="molecule type" value="Genomic_DNA"/>
</dbReference>
<keyword evidence="2" id="KW-0249">Electron transport</keyword>
<proteinExistence type="inferred from homology"/>
<gene>
    <name evidence="4" type="ORF">MTTB_00990</name>
</gene>
<name>A0ABM7YAB1_9EURY</name>
<protein>
    <recommendedName>
        <fullName evidence="3">Thioredoxin-like fold domain-containing protein</fullName>
    </recommendedName>
</protein>
<keyword evidence="5" id="KW-1185">Reference proteome</keyword>
<organism evidence="4 5">
    <name type="scientific">Methanothermobacter tenebrarum</name>
    <dbReference type="NCBI Taxonomy" id="680118"/>
    <lineage>
        <taxon>Archaea</taxon>
        <taxon>Methanobacteriati</taxon>
        <taxon>Methanobacteriota</taxon>
        <taxon>Methanomada group</taxon>
        <taxon>Methanobacteria</taxon>
        <taxon>Methanobacteriales</taxon>
        <taxon>Methanobacteriaceae</taxon>
        <taxon>Methanothermobacter</taxon>
    </lineage>
</organism>
<dbReference type="SUPFAM" id="SSF52833">
    <property type="entry name" value="Thioredoxin-like"/>
    <property type="match status" value="1"/>
</dbReference>
<dbReference type="GeneID" id="71964592"/>
<sequence>MVKIEVFTAEPPCPGCLKLLELADEIQKEYPDIEVIKHVGPSEAYERYNLTVVPAVVAEEGLIKVMGVCPSKETMIAILKEMGV</sequence>
<dbReference type="InterPro" id="IPR036249">
    <property type="entry name" value="Thioredoxin-like_sf"/>
</dbReference>